<evidence type="ECO:0000256" key="5">
    <source>
        <dbReference type="PROSITE-ProRule" id="PRU00679"/>
    </source>
</evidence>
<dbReference type="RefSeq" id="WP_094335519.1">
    <property type="nucleotide sequence ID" value="NZ_NFIE01000011.1"/>
</dbReference>
<feature type="binding site" evidence="4">
    <location>
        <position position="165"/>
    </location>
    <ligand>
        <name>Zn(2+)</name>
        <dbReference type="ChEBI" id="CHEBI:29105"/>
        <label>2</label>
    </ligand>
</feature>
<keyword evidence="2" id="KW-0378">Hydrolase</keyword>
<sequence>MGKARTVTGDIPGDEMGFTYPHEHLWAVPPASQKDRDLELSSFEGSVHELNNFRSVGGQTLVEASTLDYGRDLSKLRAMSEITGVHVIGTTGFNKHIYYPDWVTYLSTEEIASILSRDIEVGRNGIRAGFLKIGTWYNLIHPLEEKTTVAAAIAHKRTGAPIWGHTECGTMGLEVCDLLEREGIDLTKVALGHLDRNPDEYYFLKLCDRGIYVQLDGPGKAKYYPDSIRVKLIKSVIEHGYINQLLISGDMGRASYLEGYGGGPGFKYIKTKFIPRLLDEGVSQEDIDKIFIENPKRWLAVF</sequence>
<dbReference type="AlphaFoldDB" id="A0A1Y3XST6"/>
<feature type="binding site" evidence="4">
    <location>
        <position position="193"/>
    </location>
    <ligand>
        <name>Zn(2+)</name>
        <dbReference type="ChEBI" id="CHEBI:29105"/>
        <label>2</label>
    </ligand>
</feature>
<dbReference type="GO" id="GO:0008270">
    <property type="term" value="F:zinc ion binding"/>
    <property type="evidence" value="ECO:0007669"/>
    <property type="project" value="InterPro"/>
</dbReference>
<dbReference type="PANTHER" id="PTHR10819:SF3">
    <property type="entry name" value="PHOSPHOTRIESTERASE-RELATED PROTEIN"/>
    <property type="match status" value="1"/>
</dbReference>
<dbReference type="Proteomes" id="UP000195781">
    <property type="component" value="Unassembled WGS sequence"/>
</dbReference>
<gene>
    <name evidence="6" type="ORF">B5G02_05675</name>
</gene>
<feature type="binding site" description="via carbamate group" evidence="4">
    <location>
        <position position="132"/>
    </location>
    <ligand>
        <name>Zn(2+)</name>
        <dbReference type="ChEBI" id="CHEBI:29105"/>
        <label>1</label>
    </ligand>
</feature>
<dbReference type="PROSITE" id="PS51347">
    <property type="entry name" value="PHOSPHOTRIESTERASE_2"/>
    <property type="match status" value="1"/>
</dbReference>
<dbReference type="InterPro" id="IPR001559">
    <property type="entry name" value="Phosphotriesterase"/>
</dbReference>
<evidence type="ECO:0000256" key="3">
    <source>
        <dbReference type="PIRSR" id="PIRSR601559-50"/>
    </source>
</evidence>
<dbReference type="EMBL" id="NFIE01000011">
    <property type="protein sequence ID" value="OUN88545.1"/>
    <property type="molecule type" value="Genomic_DNA"/>
</dbReference>
<evidence type="ECO:0000313" key="6">
    <source>
        <dbReference type="EMBL" id="OUN88545.1"/>
    </source>
</evidence>
<dbReference type="PANTHER" id="PTHR10819">
    <property type="entry name" value="PHOSPHOTRIESTERASE-RELATED"/>
    <property type="match status" value="1"/>
</dbReference>
<evidence type="ECO:0000256" key="2">
    <source>
        <dbReference type="ARBA" id="ARBA00022801"/>
    </source>
</evidence>
<accession>A0A1Y3XST6</accession>
<comment type="similarity">
    <text evidence="5">Belongs to the metallo-dependent hydrolases superfamily. Phosphotriesterase family.</text>
</comment>
<keyword evidence="7" id="KW-1185">Reference proteome</keyword>
<dbReference type="OrthoDB" id="9795018at2"/>
<organism evidence="6 7">
    <name type="scientific">[Collinsella] massiliensis</name>
    <dbReference type="NCBI Taxonomy" id="1232426"/>
    <lineage>
        <taxon>Bacteria</taxon>
        <taxon>Bacillati</taxon>
        <taxon>Actinomycetota</taxon>
        <taxon>Coriobacteriia</taxon>
        <taxon>Coriobacteriales</taxon>
        <taxon>Coriobacteriaceae</taxon>
        <taxon>Enorma</taxon>
    </lineage>
</organism>
<proteinExistence type="inferred from homology"/>
<feature type="binding site" description="via carbamate group" evidence="4">
    <location>
        <position position="132"/>
    </location>
    <ligand>
        <name>Zn(2+)</name>
        <dbReference type="ChEBI" id="CHEBI:29105"/>
        <label>2</label>
    </ligand>
</feature>
<dbReference type="InterPro" id="IPR032466">
    <property type="entry name" value="Metal_Hydrolase"/>
</dbReference>
<dbReference type="Pfam" id="PF02126">
    <property type="entry name" value="PTE"/>
    <property type="match status" value="1"/>
</dbReference>
<name>A0A1Y3XST6_9ACTN</name>
<keyword evidence="1 4" id="KW-0479">Metal-binding</keyword>
<dbReference type="Gene3D" id="3.20.20.140">
    <property type="entry name" value="Metal-dependent hydrolases"/>
    <property type="match status" value="1"/>
</dbReference>
<dbReference type="SUPFAM" id="SSF51556">
    <property type="entry name" value="Metallo-dependent hydrolases"/>
    <property type="match status" value="1"/>
</dbReference>
<comment type="cofactor">
    <cofactor evidence="4">
        <name>a divalent metal cation</name>
        <dbReference type="ChEBI" id="CHEBI:60240"/>
    </cofactor>
    <text evidence="4">Binds 2 divalent metal cations per subunit.</text>
</comment>
<comment type="caution">
    <text evidence="6">The sequence shown here is derived from an EMBL/GenBank/DDBJ whole genome shotgun (WGS) entry which is preliminary data.</text>
</comment>
<feature type="binding site" evidence="4">
    <location>
        <position position="250"/>
    </location>
    <ligand>
        <name>Zn(2+)</name>
        <dbReference type="ChEBI" id="CHEBI:29105"/>
        <label>1</label>
    </ligand>
</feature>
<evidence type="ECO:0000313" key="7">
    <source>
        <dbReference type="Proteomes" id="UP000195781"/>
    </source>
</evidence>
<dbReference type="CDD" id="cd00530">
    <property type="entry name" value="PTE"/>
    <property type="match status" value="1"/>
</dbReference>
<protein>
    <submittedName>
        <fullName evidence="6">Phosphotriesterase-related protein</fullName>
    </submittedName>
</protein>
<dbReference type="GO" id="GO:0016787">
    <property type="term" value="F:hydrolase activity"/>
    <property type="evidence" value="ECO:0007669"/>
    <property type="project" value="UniProtKB-KW"/>
</dbReference>
<reference evidence="7" key="1">
    <citation type="submission" date="2017-04" db="EMBL/GenBank/DDBJ databases">
        <title>Function of individual gut microbiota members based on whole genome sequencing of pure cultures obtained from chicken caecum.</title>
        <authorList>
            <person name="Medvecky M."/>
            <person name="Cejkova D."/>
            <person name="Polansky O."/>
            <person name="Karasova D."/>
            <person name="Kubasova T."/>
            <person name="Cizek A."/>
            <person name="Rychlik I."/>
        </authorList>
    </citation>
    <scope>NUCLEOTIDE SEQUENCE [LARGE SCALE GENOMIC DNA]</scope>
    <source>
        <strain evidence="7">An5</strain>
    </source>
</reference>
<feature type="modified residue" description="N6-carboxylysine" evidence="3 5">
    <location>
        <position position="132"/>
    </location>
</feature>
<dbReference type="PIRSF" id="PIRSF016839">
    <property type="entry name" value="PhP"/>
    <property type="match status" value="1"/>
</dbReference>
<feature type="binding site" evidence="4">
    <location>
        <position position="22"/>
    </location>
    <ligand>
        <name>Zn(2+)</name>
        <dbReference type="ChEBI" id="CHEBI:29105"/>
        <label>1</label>
    </ligand>
</feature>
<evidence type="ECO:0000256" key="4">
    <source>
        <dbReference type="PIRSR" id="PIRSR601559-51"/>
    </source>
</evidence>
<feature type="binding site" evidence="4">
    <location>
        <position position="24"/>
    </location>
    <ligand>
        <name>Zn(2+)</name>
        <dbReference type="ChEBI" id="CHEBI:29105"/>
        <label>1</label>
    </ligand>
</feature>
<evidence type="ECO:0000256" key="1">
    <source>
        <dbReference type="ARBA" id="ARBA00022723"/>
    </source>
</evidence>